<dbReference type="InterPro" id="IPR005358">
    <property type="entry name" value="Puta_zinc/iron-chelating_dom"/>
</dbReference>
<dbReference type="Proteomes" id="UP001314796">
    <property type="component" value="Unassembled WGS sequence"/>
</dbReference>
<dbReference type="Pfam" id="PF03692">
    <property type="entry name" value="CxxCxxCC"/>
    <property type="match status" value="1"/>
</dbReference>
<proteinExistence type="predicted"/>
<gene>
    <name evidence="2" type="ORF">JOC73_000570</name>
</gene>
<keyword evidence="3" id="KW-1185">Reference proteome</keyword>
<reference evidence="2 3" key="1">
    <citation type="submission" date="2021-01" db="EMBL/GenBank/DDBJ databases">
        <title>Genomic Encyclopedia of Type Strains, Phase IV (KMG-IV): sequencing the most valuable type-strain genomes for metagenomic binning, comparative biology and taxonomic classification.</title>
        <authorList>
            <person name="Goeker M."/>
        </authorList>
    </citation>
    <scope>NUCLEOTIDE SEQUENCE [LARGE SCALE GENOMIC DNA]</scope>
    <source>
        <strain evidence="2 3">DSM 25890</strain>
    </source>
</reference>
<evidence type="ECO:0000313" key="3">
    <source>
        <dbReference type="Proteomes" id="UP001314796"/>
    </source>
</evidence>
<evidence type="ECO:0000313" key="2">
    <source>
        <dbReference type="EMBL" id="MBM7614061.1"/>
    </source>
</evidence>
<evidence type="ECO:0000256" key="1">
    <source>
        <dbReference type="SAM" id="MobiDB-lite"/>
    </source>
</evidence>
<sequence length="227" mass="25257">MIEINNGLTSSFDGLSDLLAVYGQLEDMISNFKSKTNLACINKCSKCCNTSCQNIEVTVFEMIPLSIYLWQQGLAENLLEILNDLDEDAPCVLYNPSPDLDGGCTTYQWRPLLCRLFGFSAILNKAEKPVVSLCKYVKQVDPQLETRLQNEIDNGLEVPINSHFARTISMINPTLGQKRYSINEGLRLALEMVGFKMSMLGLLDGGNDDDNNTDNTPPKGPMFDRSA</sequence>
<organism evidence="2 3">
    <name type="scientific">Alkaliphilus hydrothermalis</name>
    <dbReference type="NCBI Taxonomy" id="1482730"/>
    <lineage>
        <taxon>Bacteria</taxon>
        <taxon>Bacillati</taxon>
        <taxon>Bacillota</taxon>
        <taxon>Clostridia</taxon>
        <taxon>Peptostreptococcales</taxon>
        <taxon>Natronincolaceae</taxon>
        <taxon>Alkaliphilus</taxon>
    </lineage>
</organism>
<dbReference type="EMBL" id="JAFBEE010000002">
    <property type="protein sequence ID" value="MBM7614061.1"/>
    <property type="molecule type" value="Genomic_DNA"/>
</dbReference>
<name>A0ABS2NMF4_9FIRM</name>
<protein>
    <submittedName>
        <fullName evidence="2">Fe-S-cluster containining protein</fullName>
    </submittedName>
</protein>
<feature type="region of interest" description="Disordered" evidence="1">
    <location>
        <begin position="206"/>
        <end position="227"/>
    </location>
</feature>
<dbReference type="RefSeq" id="WP_204400332.1">
    <property type="nucleotide sequence ID" value="NZ_JAFBEE010000002.1"/>
</dbReference>
<accession>A0ABS2NMF4</accession>
<comment type="caution">
    <text evidence="2">The sequence shown here is derived from an EMBL/GenBank/DDBJ whole genome shotgun (WGS) entry which is preliminary data.</text>
</comment>